<accession>A0ABX1RG70</accession>
<proteinExistence type="predicted"/>
<dbReference type="Proteomes" id="UP001296706">
    <property type="component" value="Unassembled WGS sequence"/>
</dbReference>
<organism evidence="1 2">
    <name type="scientific">Pseudonocardia xinjiangensis</name>
    <dbReference type="NCBI Taxonomy" id="75289"/>
    <lineage>
        <taxon>Bacteria</taxon>
        <taxon>Bacillati</taxon>
        <taxon>Actinomycetota</taxon>
        <taxon>Actinomycetes</taxon>
        <taxon>Pseudonocardiales</taxon>
        <taxon>Pseudonocardiaceae</taxon>
        <taxon>Pseudonocardia</taxon>
    </lineage>
</organism>
<dbReference type="RefSeq" id="WP_169397420.1">
    <property type="nucleotide sequence ID" value="NZ_BAAAJH010000012.1"/>
</dbReference>
<comment type="caution">
    <text evidence="1">The sequence shown here is derived from an EMBL/GenBank/DDBJ whole genome shotgun (WGS) entry which is preliminary data.</text>
</comment>
<keyword evidence="2" id="KW-1185">Reference proteome</keyword>
<sequence length="56" mass="5986">MGVVNLKKIVGFLAIALVVFYIFTQPDSAAGSIESIGATLRNGAESVIRFFNQLVV</sequence>
<dbReference type="EMBL" id="JAAXKY010000066">
    <property type="protein sequence ID" value="NMH79380.1"/>
    <property type="molecule type" value="Genomic_DNA"/>
</dbReference>
<name>A0ABX1RG70_9PSEU</name>
<gene>
    <name evidence="1" type="ORF">HF577_20070</name>
</gene>
<reference evidence="1 2" key="1">
    <citation type="submission" date="2020-04" db="EMBL/GenBank/DDBJ databases">
        <authorList>
            <person name="Klaysubun C."/>
            <person name="Duangmal K."/>
            <person name="Lipun K."/>
        </authorList>
    </citation>
    <scope>NUCLEOTIDE SEQUENCE [LARGE SCALE GENOMIC DNA]</scope>
    <source>
        <strain evidence="1 2">JCM 11839</strain>
    </source>
</reference>
<evidence type="ECO:0000313" key="1">
    <source>
        <dbReference type="EMBL" id="NMH79380.1"/>
    </source>
</evidence>
<evidence type="ECO:0000313" key="2">
    <source>
        <dbReference type="Proteomes" id="UP001296706"/>
    </source>
</evidence>
<protein>
    <submittedName>
        <fullName evidence="1">Uncharacterized protein</fullName>
    </submittedName>
</protein>